<name>A0A6J4QPL0_9ACTN</name>
<protein>
    <submittedName>
        <fullName evidence="2">Uncharacterized protein</fullName>
    </submittedName>
</protein>
<evidence type="ECO:0000313" key="2">
    <source>
        <dbReference type="EMBL" id="CAA9446813.1"/>
    </source>
</evidence>
<feature type="compositionally biased region" description="Polar residues" evidence="1">
    <location>
        <begin position="1"/>
        <end position="38"/>
    </location>
</feature>
<proteinExistence type="predicted"/>
<dbReference type="AlphaFoldDB" id="A0A6J4QPL0"/>
<evidence type="ECO:0000256" key="1">
    <source>
        <dbReference type="SAM" id="MobiDB-lite"/>
    </source>
</evidence>
<organism evidence="2">
    <name type="scientific">uncultured Rubrobacteraceae bacterium</name>
    <dbReference type="NCBI Taxonomy" id="349277"/>
    <lineage>
        <taxon>Bacteria</taxon>
        <taxon>Bacillati</taxon>
        <taxon>Actinomycetota</taxon>
        <taxon>Rubrobacteria</taxon>
        <taxon>Rubrobacterales</taxon>
        <taxon>Rubrobacteraceae</taxon>
        <taxon>environmental samples</taxon>
    </lineage>
</organism>
<accession>A0A6J4QPL0</accession>
<feature type="compositionally biased region" description="Polar residues" evidence="1">
    <location>
        <begin position="51"/>
        <end position="61"/>
    </location>
</feature>
<feature type="region of interest" description="Disordered" evidence="1">
    <location>
        <begin position="1"/>
        <end position="71"/>
    </location>
</feature>
<sequence>MSSSGCAASSNRPSRSIWEQETSTRSANHSRASATPPSGNEGGRRRGTGTPPASYTASGSPEGSKKGTPIRVAFRAADPYNTLRTARTARAEYTPFWSPAPFVKNS</sequence>
<gene>
    <name evidence="2" type="ORF">AVDCRST_MAG58-510</name>
</gene>
<reference evidence="2" key="1">
    <citation type="submission" date="2020-02" db="EMBL/GenBank/DDBJ databases">
        <authorList>
            <person name="Meier V. D."/>
        </authorList>
    </citation>
    <scope>NUCLEOTIDE SEQUENCE</scope>
    <source>
        <strain evidence="2">AVDCRST_MAG58</strain>
    </source>
</reference>
<dbReference type="EMBL" id="CADCVF010000011">
    <property type="protein sequence ID" value="CAA9446813.1"/>
    <property type="molecule type" value="Genomic_DNA"/>
</dbReference>